<evidence type="ECO:0000313" key="4">
    <source>
        <dbReference type="Proteomes" id="UP000696280"/>
    </source>
</evidence>
<gene>
    <name evidence="3" type="ORF">HYFRA_00009414</name>
</gene>
<feature type="region of interest" description="Disordered" evidence="1">
    <location>
        <begin position="279"/>
        <end position="314"/>
    </location>
</feature>
<evidence type="ECO:0000313" key="3">
    <source>
        <dbReference type="EMBL" id="CAG8957212.1"/>
    </source>
</evidence>
<comment type="caution">
    <text evidence="3">The sequence shown here is derived from an EMBL/GenBank/DDBJ whole genome shotgun (WGS) entry which is preliminary data.</text>
</comment>
<accession>A0A9N9L445</accession>
<keyword evidence="4" id="KW-1185">Reference proteome</keyword>
<name>A0A9N9L445_9HELO</name>
<evidence type="ECO:0000256" key="1">
    <source>
        <dbReference type="SAM" id="MobiDB-lite"/>
    </source>
</evidence>
<organism evidence="3 4">
    <name type="scientific">Hymenoscyphus fraxineus</name>
    <dbReference type="NCBI Taxonomy" id="746836"/>
    <lineage>
        <taxon>Eukaryota</taxon>
        <taxon>Fungi</taxon>
        <taxon>Dikarya</taxon>
        <taxon>Ascomycota</taxon>
        <taxon>Pezizomycotina</taxon>
        <taxon>Leotiomycetes</taxon>
        <taxon>Helotiales</taxon>
        <taxon>Helotiaceae</taxon>
        <taxon>Hymenoscyphus</taxon>
    </lineage>
</organism>
<sequence>MASLSRSSTTIASLVIAALPISAQSSTTHTNQHHRQITNTQPWYTEQPRKMCLVESFNFKKCPCKLTRRNLCKDHLEKQKLAKYKTKKSLFLPIHTYSLANEREDKPDAVIDLEGCLKFHEQPIEEVDGYCGMAESGCPYVGKESKERLLSDDLLEWKGGEHLGHSGIVLGEGGIVEEPESYGDEGGMGEWEEEEEGGDMGIKRDWNGEGSDIMSSVRRSSLHEETQRKRKGSLHIDTRGGGIPQDTLSSSMYKPLPPPPVVVVSPEPVHMDPRHALATIPDEEDGELARPRSESLEETDPRILFHDSMGFTNS</sequence>
<proteinExistence type="predicted"/>
<reference evidence="3" key="1">
    <citation type="submission" date="2021-07" db="EMBL/GenBank/DDBJ databases">
        <authorList>
            <person name="Durling M."/>
        </authorList>
    </citation>
    <scope>NUCLEOTIDE SEQUENCE</scope>
</reference>
<feature type="signal peptide" evidence="2">
    <location>
        <begin position="1"/>
        <end position="25"/>
    </location>
</feature>
<protein>
    <submittedName>
        <fullName evidence="3">Uncharacterized protein</fullName>
    </submittedName>
</protein>
<dbReference type="AlphaFoldDB" id="A0A9N9L445"/>
<feature type="compositionally biased region" description="Basic and acidic residues" evidence="1">
    <location>
        <begin position="287"/>
        <end position="305"/>
    </location>
</feature>
<feature type="region of interest" description="Disordered" evidence="1">
    <location>
        <begin position="180"/>
        <end position="252"/>
    </location>
</feature>
<dbReference type="OrthoDB" id="10392501at2759"/>
<dbReference type="EMBL" id="CAJVRL010000077">
    <property type="protein sequence ID" value="CAG8957212.1"/>
    <property type="molecule type" value="Genomic_DNA"/>
</dbReference>
<feature type="chain" id="PRO_5040395851" evidence="2">
    <location>
        <begin position="26"/>
        <end position="314"/>
    </location>
</feature>
<dbReference type="Proteomes" id="UP000696280">
    <property type="component" value="Unassembled WGS sequence"/>
</dbReference>
<keyword evidence="2" id="KW-0732">Signal</keyword>
<evidence type="ECO:0000256" key="2">
    <source>
        <dbReference type="SAM" id="SignalP"/>
    </source>
</evidence>